<evidence type="ECO:0008006" key="3">
    <source>
        <dbReference type="Google" id="ProtNLM"/>
    </source>
</evidence>
<dbReference type="Proteomes" id="UP001198571">
    <property type="component" value="Unassembled WGS sequence"/>
</dbReference>
<keyword evidence="2" id="KW-1185">Reference proteome</keyword>
<sequence length="48" mass="5647">MTDRIAICLFVLLVLAAGMDLLLNEAQILLFLPRKFLDLVAWVQFWRR</sequence>
<proteinExistence type="predicted"/>
<evidence type="ECO:0000313" key="1">
    <source>
        <dbReference type="EMBL" id="MCB5409137.1"/>
    </source>
</evidence>
<organism evidence="1 2">
    <name type="scientific">Pseudogemmobacter faecipullorum</name>
    <dbReference type="NCBI Taxonomy" id="2755041"/>
    <lineage>
        <taxon>Bacteria</taxon>
        <taxon>Pseudomonadati</taxon>
        <taxon>Pseudomonadota</taxon>
        <taxon>Alphaproteobacteria</taxon>
        <taxon>Rhodobacterales</taxon>
        <taxon>Paracoccaceae</taxon>
        <taxon>Pseudogemmobacter</taxon>
    </lineage>
</organism>
<accession>A0ABS8CIA7</accession>
<name>A0ABS8CIA7_9RHOB</name>
<dbReference type="EMBL" id="JACDXX010000003">
    <property type="protein sequence ID" value="MCB5409137.1"/>
    <property type="molecule type" value="Genomic_DNA"/>
</dbReference>
<evidence type="ECO:0000313" key="2">
    <source>
        <dbReference type="Proteomes" id="UP001198571"/>
    </source>
</evidence>
<dbReference type="RefSeq" id="WP_226934045.1">
    <property type="nucleotide sequence ID" value="NZ_JACDXX010000003.1"/>
</dbReference>
<reference evidence="1 2" key="1">
    <citation type="submission" date="2020-07" db="EMBL/GenBank/DDBJ databases">
        <title>Pseudogemmobacter sp. nov., isolated from poultry manure in Taiwan.</title>
        <authorList>
            <person name="Lin S.-Y."/>
            <person name="Tang Y.-S."/>
            <person name="Young C.-C."/>
        </authorList>
    </citation>
    <scope>NUCLEOTIDE SEQUENCE [LARGE SCALE GENOMIC DNA]</scope>
    <source>
        <strain evidence="1 2">CC-YST710</strain>
    </source>
</reference>
<comment type="caution">
    <text evidence="1">The sequence shown here is derived from an EMBL/GenBank/DDBJ whole genome shotgun (WGS) entry which is preliminary data.</text>
</comment>
<gene>
    <name evidence="1" type="ORF">H0485_03825</name>
</gene>
<protein>
    <recommendedName>
        <fullName evidence="3">Glyceraldehyde-3-phosphate dehydrogenase</fullName>
    </recommendedName>
</protein>